<comment type="caution">
    <text evidence="3">The sequence shown here is derived from an EMBL/GenBank/DDBJ whole genome shotgun (WGS) entry which is preliminary data.</text>
</comment>
<evidence type="ECO:0000313" key="3">
    <source>
        <dbReference type="EMBL" id="KAF9599474.1"/>
    </source>
</evidence>
<evidence type="ECO:0000256" key="1">
    <source>
        <dbReference type="PROSITE-ProRule" id="PRU00047"/>
    </source>
</evidence>
<gene>
    <name evidence="3" type="ORF">IFM89_038568</name>
</gene>
<dbReference type="Proteomes" id="UP000631114">
    <property type="component" value="Unassembled WGS sequence"/>
</dbReference>
<name>A0A835HHE2_9MAGN</name>
<dbReference type="InterPro" id="IPR001878">
    <property type="entry name" value="Znf_CCHC"/>
</dbReference>
<feature type="domain" description="CCHC-type" evidence="2">
    <location>
        <begin position="38"/>
        <end position="51"/>
    </location>
</feature>
<dbReference type="PROSITE" id="PS50158">
    <property type="entry name" value="ZF_CCHC"/>
    <property type="match status" value="1"/>
</dbReference>
<reference evidence="3 4" key="1">
    <citation type="submission" date="2020-10" db="EMBL/GenBank/DDBJ databases">
        <title>The Coptis chinensis genome and diversification of protoberbering-type alkaloids.</title>
        <authorList>
            <person name="Wang B."/>
            <person name="Shu S."/>
            <person name="Song C."/>
            <person name="Liu Y."/>
        </authorList>
    </citation>
    <scope>NUCLEOTIDE SEQUENCE [LARGE SCALE GENOMIC DNA]</scope>
    <source>
        <strain evidence="3">HL-2020</strain>
        <tissue evidence="3">Leaf</tissue>
    </source>
</reference>
<dbReference type="EMBL" id="JADFTS010000007">
    <property type="protein sequence ID" value="KAF9599474.1"/>
    <property type="molecule type" value="Genomic_DNA"/>
</dbReference>
<dbReference type="AlphaFoldDB" id="A0A835HHE2"/>
<sequence>MGCRYMGAIDDTTLVVTSLRIRLVGHMIRDCMGGLMICHNCGGCGHMAYDCLSGRLMECAGRRSYELMEQTLKVYTYREGARPVFHQSETKFFGTDTVEPDHFLVACHDWALHEMVRHMIRCIRALCNADVNEGFVIGNAREIYSEDLLYYIGKFKFLDLIKMGDRLHQVLQSCLAAANHLDVFVAFDTGVGTDDFVISF</sequence>
<dbReference type="OrthoDB" id="1924787at2759"/>
<keyword evidence="1" id="KW-0479">Metal-binding</keyword>
<keyword evidence="1" id="KW-0862">Zinc</keyword>
<keyword evidence="4" id="KW-1185">Reference proteome</keyword>
<dbReference type="GO" id="GO:0008270">
    <property type="term" value="F:zinc ion binding"/>
    <property type="evidence" value="ECO:0007669"/>
    <property type="project" value="UniProtKB-KW"/>
</dbReference>
<evidence type="ECO:0000313" key="4">
    <source>
        <dbReference type="Proteomes" id="UP000631114"/>
    </source>
</evidence>
<dbReference type="GO" id="GO:0003676">
    <property type="term" value="F:nucleic acid binding"/>
    <property type="evidence" value="ECO:0007669"/>
    <property type="project" value="InterPro"/>
</dbReference>
<protein>
    <recommendedName>
        <fullName evidence="2">CCHC-type domain-containing protein</fullName>
    </recommendedName>
</protein>
<keyword evidence="1" id="KW-0863">Zinc-finger</keyword>
<evidence type="ECO:0000259" key="2">
    <source>
        <dbReference type="PROSITE" id="PS50158"/>
    </source>
</evidence>
<accession>A0A835HHE2</accession>
<organism evidence="3 4">
    <name type="scientific">Coptis chinensis</name>
    <dbReference type="NCBI Taxonomy" id="261450"/>
    <lineage>
        <taxon>Eukaryota</taxon>
        <taxon>Viridiplantae</taxon>
        <taxon>Streptophyta</taxon>
        <taxon>Embryophyta</taxon>
        <taxon>Tracheophyta</taxon>
        <taxon>Spermatophyta</taxon>
        <taxon>Magnoliopsida</taxon>
        <taxon>Ranunculales</taxon>
        <taxon>Ranunculaceae</taxon>
        <taxon>Coptidoideae</taxon>
        <taxon>Coptis</taxon>
    </lineage>
</organism>
<proteinExistence type="predicted"/>